<feature type="domain" description="Apiosidase-like catalytic" evidence="3">
    <location>
        <begin position="42"/>
        <end position="373"/>
    </location>
</feature>
<dbReference type="STRING" id="1121097.GCA_000428125_01369"/>
<feature type="domain" description="Putative collagen-binding" evidence="2">
    <location>
        <begin position="376"/>
        <end position="464"/>
    </location>
</feature>
<evidence type="ECO:0008006" key="6">
    <source>
        <dbReference type="Google" id="ProtNLM"/>
    </source>
</evidence>
<dbReference type="InterPro" id="IPR024749">
    <property type="entry name" value="Collagen-bd_put"/>
</dbReference>
<gene>
    <name evidence="4" type="ORF">JCM15093_767</name>
</gene>
<dbReference type="AlphaFoldDB" id="A0A069CZN6"/>
<dbReference type="eggNOG" id="COG2730">
    <property type="taxonomic scope" value="Bacteria"/>
</dbReference>
<evidence type="ECO:0000313" key="5">
    <source>
        <dbReference type="Proteomes" id="UP000027601"/>
    </source>
</evidence>
<dbReference type="InterPro" id="IPR017853">
    <property type="entry name" value="GH"/>
</dbReference>
<evidence type="ECO:0000259" key="3">
    <source>
        <dbReference type="Pfam" id="PF13204"/>
    </source>
</evidence>
<dbReference type="InterPro" id="IPR025277">
    <property type="entry name" value="Apiosidase-like_cat_dom"/>
</dbReference>
<dbReference type="Gene3D" id="3.20.20.80">
    <property type="entry name" value="Glycosidases"/>
    <property type="match status" value="1"/>
</dbReference>
<dbReference type="EMBL" id="BAJS01000002">
    <property type="protein sequence ID" value="GAK35657.1"/>
    <property type="molecule type" value="Genomic_DNA"/>
</dbReference>
<sequence>MMKTNVFWYFLFLLMLTAGNASAQKKTAKTYIPWSNGKLVVSEEGRYLKHENGAPFFWLGETGWLLPERLNRDEAEYYLEQCKQRGYNVVQVQTMNNVPSMNAYGQYSLVDGFNFKDINKKGVYGYWDHMDYIIKTAANKGIYIGMVCIWGTPVSKGQMSVKEAQAYGKFLAERYKNEPNVIWFIGGDIRGDVKTAEWEALAKSIRAIDKNHLMTFHPRGRTTSAMWFNKAEWLDFNMFQSGHRRYGQRNGDGDYPIEENTEEDNWRFVDRSFAEKPLKPVIDGEPIYEEIPQGLHDPNETLWNDNDVRRYAYWSVFAGSFGHTYGHNSIMQFIRPGVGGAYGAKKPWYEALNDPGFNQMKYIKNLMLSFPFFDRVPDQSIIAGTNGERYDRAIATRGNDYLMVYSYTGRPMQIDLSKISGARKNVWWYAAKTGKLEYVGEFDSKVVNFQHDSGYISGNDQVLIAVDASKDYVQKGWTELPDAQQKWNK</sequence>
<dbReference type="PANTHER" id="PTHR37836:SF3">
    <property type="entry name" value="ENDOGLUCANASE"/>
    <property type="match status" value="1"/>
</dbReference>
<keyword evidence="1" id="KW-0732">Signal</keyword>
<accession>A0A069CZN6</accession>
<evidence type="ECO:0000256" key="1">
    <source>
        <dbReference type="SAM" id="SignalP"/>
    </source>
</evidence>
<evidence type="ECO:0000313" key="4">
    <source>
        <dbReference type="EMBL" id="GAK35657.1"/>
    </source>
</evidence>
<organism evidence="4 5">
    <name type="scientific">Bacteroides graminisolvens DSM 19988 = JCM 15093</name>
    <dbReference type="NCBI Taxonomy" id="1121097"/>
    <lineage>
        <taxon>Bacteria</taxon>
        <taxon>Pseudomonadati</taxon>
        <taxon>Bacteroidota</taxon>
        <taxon>Bacteroidia</taxon>
        <taxon>Bacteroidales</taxon>
        <taxon>Bacteroidaceae</taxon>
        <taxon>Bacteroides</taxon>
    </lineage>
</organism>
<name>A0A069CZN6_9BACE</name>
<protein>
    <recommendedName>
        <fullName evidence="6">DUF4038 domain-containing protein</fullName>
    </recommendedName>
</protein>
<dbReference type="Pfam" id="PF12904">
    <property type="entry name" value="Collagen_bind_2"/>
    <property type="match status" value="1"/>
</dbReference>
<comment type="caution">
    <text evidence="4">The sequence shown here is derived from an EMBL/GenBank/DDBJ whole genome shotgun (WGS) entry which is preliminary data.</text>
</comment>
<dbReference type="PANTHER" id="PTHR37836">
    <property type="entry name" value="LMO1036 PROTEIN"/>
    <property type="match status" value="1"/>
</dbReference>
<proteinExistence type="predicted"/>
<feature type="chain" id="PRO_5001662642" description="DUF4038 domain-containing protein" evidence="1">
    <location>
        <begin position="24"/>
        <end position="489"/>
    </location>
</feature>
<dbReference type="SUPFAM" id="SSF51445">
    <property type="entry name" value="(Trans)glycosidases"/>
    <property type="match status" value="1"/>
</dbReference>
<keyword evidence="5" id="KW-1185">Reference proteome</keyword>
<reference evidence="4 5" key="1">
    <citation type="journal article" date="2015" name="Microbes Environ.">
        <title>Distribution and evolution of nitrogen fixation genes in the phylum bacteroidetes.</title>
        <authorList>
            <person name="Inoue J."/>
            <person name="Oshima K."/>
            <person name="Suda W."/>
            <person name="Sakamoto M."/>
            <person name="Iino T."/>
            <person name="Noda S."/>
            <person name="Hongoh Y."/>
            <person name="Hattori M."/>
            <person name="Ohkuma M."/>
        </authorList>
    </citation>
    <scope>NUCLEOTIDE SEQUENCE [LARGE SCALE GENOMIC DNA]</scope>
    <source>
        <strain evidence="4 5">JCM 15093</strain>
    </source>
</reference>
<evidence type="ECO:0000259" key="2">
    <source>
        <dbReference type="Pfam" id="PF12904"/>
    </source>
</evidence>
<dbReference type="Proteomes" id="UP000027601">
    <property type="component" value="Unassembled WGS sequence"/>
</dbReference>
<feature type="signal peptide" evidence="1">
    <location>
        <begin position="1"/>
        <end position="23"/>
    </location>
</feature>
<dbReference type="Pfam" id="PF13204">
    <property type="entry name" value="Apiosidase"/>
    <property type="match status" value="1"/>
</dbReference>